<feature type="region of interest" description="Disordered" evidence="1">
    <location>
        <begin position="711"/>
        <end position="742"/>
    </location>
</feature>
<feature type="compositionally biased region" description="Polar residues" evidence="1">
    <location>
        <begin position="282"/>
        <end position="295"/>
    </location>
</feature>
<feature type="region of interest" description="Disordered" evidence="1">
    <location>
        <begin position="228"/>
        <end position="301"/>
    </location>
</feature>
<feature type="region of interest" description="Disordered" evidence="1">
    <location>
        <begin position="358"/>
        <end position="457"/>
    </location>
</feature>
<dbReference type="AlphaFoldDB" id="A0A2P8IBQ8"/>
<feature type="region of interest" description="Disordered" evidence="1">
    <location>
        <begin position="471"/>
        <end position="502"/>
    </location>
</feature>
<proteinExistence type="predicted"/>
<feature type="compositionally biased region" description="Low complexity" evidence="1">
    <location>
        <begin position="115"/>
        <end position="128"/>
    </location>
</feature>
<organism evidence="2 3">
    <name type="scientific">Saccharothrix carnea</name>
    <dbReference type="NCBI Taxonomy" id="1280637"/>
    <lineage>
        <taxon>Bacteria</taxon>
        <taxon>Bacillati</taxon>
        <taxon>Actinomycetota</taxon>
        <taxon>Actinomycetes</taxon>
        <taxon>Pseudonocardiales</taxon>
        <taxon>Pseudonocardiaceae</taxon>
        <taxon>Saccharothrix</taxon>
    </lineage>
</organism>
<gene>
    <name evidence="2" type="ORF">B0I31_104192</name>
</gene>
<feature type="region of interest" description="Disordered" evidence="1">
    <location>
        <begin position="553"/>
        <end position="677"/>
    </location>
</feature>
<evidence type="ECO:0000313" key="3">
    <source>
        <dbReference type="Proteomes" id="UP000241118"/>
    </source>
</evidence>
<keyword evidence="3" id="KW-1185">Reference proteome</keyword>
<name>A0A2P8IBQ8_SACCR</name>
<feature type="compositionally biased region" description="Pro residues" evidence="1">
    <location>
        <begin position="472"/>
        <end position="485"/>
    </location>
</feature>
<accession>A0A2P8IBQ8</accession>
<evidence type="ECO:0000256" key="1">
    <source>
        <dbReference type="SAM" id="MobiDB-lite"/>
    </source>
</evidence>
<protein>
    <recommendedName>
        <fullName evidence="4">Syndecan 1</fullName>
    </recommendedName>
</protein>
<feature type="compositionally biased region" description="Low complexity" evidence="1">
    <location>
        <begin position="399"/>
        <end position="410"/>
    </location>
</feature>
<feature type="compositionally biased region" description="Low complexity" evidence="1">
    <location>
        <begin position="599"/>
        <end position="612"/>
    </location>
</feature>
<evidence type="ECO:0000313" key="2">
    <source>
        <dbReference type="EMBL" id="PSL55901.1"/>
    </source>
</evidence>
<dbReference type="Proteomes" id="UP000241118">
    <property type="component" value="Unassembled WGS sequence"/>
</dbReference>
<feature type="compositionally biased region" description="Low complexity" evidence="1">
    <location>
        <begin position="553"/>
        <end position="573"/>
    </location>
</feature>
<evidence type="ECO:0008006" key="4">
    <source>
        <dbReference type="Google" id="ProtNLM"/>
    </source>
</evidence>
<reference evidence="2 3" key="1">
    <citation type="submission" date="2018-03" db="EMBL/GenBank/DDBJ databases">
        <title>Genomic Encyclopedia of Type Strains, Phase III (KMG-III): the genomes of soil and plant-associated and newly described type strains.</title>
        <authorList>
            <person name="Whitman W."/>
        </authorList>
    </citation>
    <scope>NUCLEOTIDE SEQUENCE [LARGE SCALE GENOMIC DNA]</scope>
    <source>
        <strain evidence="2 3">CGMCC 4.7097</strain>
    </source>
</reference>
<comment type="caution">
    <text evidence="2">The sequence shown here is derived from an EMBL/GenBank/DDBJ whole genome shotgun (WGS) entry which is preliminary data.</text>
</comment>
<feature type="region of interest" description="Disordered" evidence="1">
    <location>
        <begin position="111"/>
        <end position="193"/>
    </location>
</feature>
<feature type="compositionally biased region" description="Low complexity" evidence="1">
    <location>
        <begin position="163"/>
        <end position="172"/>
    </location>
</feature>
<dbReference type="EMBL" id="PYAX01000004">
    <property type="protein sequence ID" value="PSL55901.1"/>
    <property type="molecule type" value="Genomic_DNA"/>
</dbReference>
<sequence>MGFWDRFRRRPTTAAVSSVAVPAPARRPGWDGGWRATRPMEGVIQRAGIAVGDGLRFRGGLAAWQDHALGGRLGHAVLPGAPAGVVHGVARHTGEPGEYAGNDQLTVALRNPDLTGTPSPEPTGTTGPAVQRSPATPVPVRPLGRPLTVAHREVTPLRSVPVARTTTQAAEPTPAPVQRQAPGPPAGESGSAPLLGELVASPVVPGEPASRATADALPVPVLRSPARATSAIQPPPAPAGPARIQRQEAASAPGQGEPAAPVIGGPTAPPMTPAVAPRALRSSAQAPVQRTTRTGPTLGEPLAHLPATAVVQRTPGNSAPPVQIPTDTVVQRRTDIATAPLLGRLPAEAPADAVVQRETPTRPVHGQPPTQAPADSVVQRKSPTRPVHGQPPAEAPADPVVQRVSQSPLVPSSPPAEIQADTVLQRETPTRPVLGRPAAEAQADTVVQRETRTPPVPGRLAAQVPAVARPAPVRPPELSEPPAPDPTRAVVQRKSRTGPVLGEPLARIPADAVVPHGSTAGPGLDRQRANVVPARAPLGLGLQILSAQPAAAGSPALAPQSSSPRPSARTRLPVVRPARPAVQRHTPTAPLLADRPLISSTTPAMTTSTPSAPEKRQAVPVRWSSPAREGSAAQRSPSKASVQRAAVAGPVTPAPRTAQRAVVRPATPAEVDEATPGRPIVPAYPPVVVAPPRPAGQVPAAPTIRPATVQRSVTVQRSPDQPVKSKAATDKTATGTPHRLERSDLDDLARRLLEPVGRLLRAELRHGRERTGLLHDRRR</sequence>